<proteinExistence type="inferred from homology"/>
<keyword evidence="10" id="KW-0004">4Fe-4S</keyword>
<dbReference type="GO" id="GO:0004109">
    <property type="term" value="F:coproporphyrinogen oxidase activity"/>
    <property type="evidence" value="ECO:0007669"/>
    <property type="project" value="InterPro"/>
</dbReference>
<dbReference type="InterPro" id="IPR013785">
    <property type="entry name" value="Aldolase_TIM"/>
</dbReference>
<evidence type="ECO:0000256" key="3">
    <source>
        <dbReference type="ARBA" id="ARBA00017228"/>
    </source>
</evidence>
<dbReference type="AlphaFoldDB" id="A0A8J7QGV5"/>
<comment type="caution">
    <text evidence="12">The sequence shown here is derived from an EMBL/GenBank/DDBJ whole genome shotgun (WGS) entry which is preliminary data.</text>
</comment>
<gene>
    <name evidence="12" type="primary">hemW</name>
    <name evidence="12" type="ORF">J3U88_07805</name>
</gene>
<evidence type="ECO:0000256" key="4">
    <source>
        <dbReference type="ARBA" id="ARBA00022617"/>
    </source>
</evidence>
<dbReference type="SFLD" id="SFLDF00562">
    <property type="entry name" value="HemN-like__clustered_with_heat"/>
    <property type="match status" value="1"/>
</dbReference>
<reference evidence="12" key="1">
    <citation type="submission" date="2021-03" db="EMBL/GenBank/DDBJ databases">
        <authorList>
            <person name="Wang G."/>
        </authorList>
    </citation>
    <scope>NUCLEOTIDE SEQUENCE</scope>
    <source>
        <strain evidence="12">KCTC 12899</strain>
    </source>
</reference>
<dbReference type="SFLD" id="SFLDS00029">
    <property type="entry name" value="Radical_SAM"/>
    <property type="match status" value="1"/>
</dbReference>
<dbReference type="PANTHER" id="PTHR13932">
    <property type="entry name" value="COPROPORPHYRINIGEN III OXIDASE"/>
    <property type="match status" value="1"/>
</dbReference>
<evidence type="ECO:0000256" key="8">
    <source>
        <dbReference type="ARBA" id="ARBA00023014"/>
    </source>
</evidence>
<evidence type="ECO:0000256" key="5">
    <source>
        <dbReference type="ARBA" id="ARBA00022691"/>
    </source>
</evidence>
<dbReference type="GO" id="GO:0005737">
    <property type="term" value="C:cytoplasm"/>
    <property type="evidence" value="ECO:0007669"/>
    <property type="project" value="UniProtKB-SubCell"/>
</dbReference>
<comment type="function">
    <text evidence="10">Probably acts as a heme chaperone, transferring heme to an unknown acceptor. Binds one molecule of heme per monomer, possibly covalently. Binds 1 [4Fe-4S] cluster. The cluster is coordinated with 3 cysteines and an exchangeable S-adenosyl-L-methionine.</text>
</comment>
<dbReference type="SUPFAM" id="SSF102114">
    <property type="entry name" value="Radical SAM enzymes"/>
    <property type="match status" value="1"/>
</dbReference>
<keyword evidence="10" id="KW-0963">Cytoplasm</keyword>
<dbReference type="CDD" id="cd01335">
    <property type="entry name" value="Radical_SAM"/>
    <property type="match status" value="1"/>
</dbReference>
<keyword evidence="13" id="KW-1185">Reference proteome</keyword>
<dbReference type="EMBL" id="JAFREP010000005">
    <property type="protein sequence ID" value="MBO1318355.1"/>
    <property type="molecule type" value="Genomic_DNA"/>
</dbReference>
<dbReference type="GO" id="GO:0006779">
    <property type="term" value="P:porphyrin-containing compound biosynthetic process"/>
    <property type="evidence" value="ECO:0007669"/>
    <property type="project" value="InterPro"/>
</dbReference>
<dbReference type="Pfam" id="PF04055">
    <property type="entry name" value="Radical_SAM"/>
    <property type="match status" value="1"/>
</dbReference>
<dbReference type="PROSITE" id="PS51918">
    <property type="entry name" value="RADICAL_SAM"/>
    <property type="match status" value="1"/>
</dbReference>
<evidence type="ECO:0000313" key="13">
    <source>
        <dbReference type="Proteomes" id="UP000664417"/>
    </source>
</evidence>
<comment type="similarity">
    <text evidence="2">Belongs to the anaerobic coproporphyrinogen-III oxidase family. HemW subfamily.</text>
</comment>
<dbReference type="InterPro" id="IPR007197">
    <property type="entry name" value="rSAM"/>
</dbReference>
<organism evidence="12 13">
    <name type="scientific">Acanthopleuribacter pedis</name>
    <dbReference type="NCBI Taxonomy" id="442870"/>
    <lineage>
        <taxon>Bacteria</taxon>
        <taxon>Pseudomonadati</taxon>
        <taxon>Acidobacteriota</taxon>
        <taxon>Holophagae</taxon>
        <taxon>Acanthopleuribacterales</taxon>
        <taxon>Acanthopleuribacteraceae</taxon>
        <taxon>Acanthopleuribacter</taxon>
    </lineage>
</organism>
<feature type="domain" description="Radical SAM core" evidence="11">
    <location>
        <begin position="1"/>
        <end position="238"/>
    </location>
</feature>
<keyword evidence="8 10" id="KW-0411">Iron-sulfur</keyword>
<evidence type="ECO:0000256" key="10">
    <source>
        <dbReference type="RuleBase" id="RU364116"/>
    </source>
</evidence>
<dbReference type="Proteomes" id="UP000664417">
    <property type="component" value="Unassembled WGS sequence"/>
</dbReference>
<dbReference type="PANTHER" id="PTHR13932:SF5">
    <property type="entry name" value="RADICAL S-ADENOSYL METHIONINE DOMAIN-CONTAINING PROTEIN 1, MITOCHONDRIAL"/>
    <property type="match status" value="1"/>
</dbReference>
<evidence type="ECO:0000256" key="1">
    <source>
        <dbReference type="ARBA" id="ARBA00001966"/>
    </source>
</evidence>
<dbReference type="SMART" id="SM00729">
    <property type="entry name" value="Elp3"/>
    <property type="match status" value="1"/>
</dbReference>
<dbReference type="GO" id="GO:0046872">
    <property type="term" value="F:metal ion binding"/>
    <property type="evidence" value="ECO:0007669"/>
    <property type="project" value="UniProtKB-UniRule"/>
</dbReference>
<accession>A0A8J7QGV5</accession>
<dbReference type="RefSeq" id="WP_207858074.1">
    <property type="nucleotide sequence ID" value="NZ_JAFREP010000005.1"/>
</dbReference>
<evidence type="ECO:0000256" key="6">
    <source>
        <dbReference type="ARBA" id="ARBA00022723"/>
    </source>
</evidence>
<dbReference type="InterPro" id="IPR010723">
    <property type="entry name" value="HemN_C"/>
</dbReference>
<keyword evidence="5 10" id="KW-0949">S-adenosyl-L-methionine</keyword>
<sequence>MSSLALYIHVPFCGQRCSYCHFDIKVLHPQSDFDAFQQRYVVALQQEMRAYAAEVGERPLHSVFFGGGTPSRLSLPALRVLVQTLRECFVTVPDCEWSMEVNPEDAVPGYLAQLRALGLTRVSFGVQTFDARGLRALKRPHGPEQAQRALTACRELDFYHGFSLDLMLGLPFQTRATLAEDLALVRRLEPDHVSVYMLETDLPTSLDKTRAKLPMPSEDRQADWYEWVVAELGAAGLEHYEISNFAKIGFRSRHNLTYWRRGDYLGLGPAAHGTLGGRYWANHGHLAVWQRAVAEKGKGVAEEEHHDAARRRSEQLIQGFRLMDGVPLHDLSAAQQQALAPYEGAGLLHRRGARIALTTKGCLLANEVFTALLDGDAAP</sequence>
<keyword evidence="7 10" id="KW-0408">Iron</keyword>
<dbReference type="SFLD" id="SFLDG01082">
    <property type="entry name" value="B12-binding_domain_containing"/>
    <property type="match status" value="1"/>
</dbReference>
<dbReference type="InterPro" id="IPR058240">
    <property type="entry name" value="rSAM_sf"/>
</dbReference>
<keyword evidence="4 10" id="KW-0349">Heme</keyword>
<evidence type="ECO:0000256" key="7">
    <source>
        <dbReference type="ARBA" id="ARBA00023004"/>
    </source>
</evidence>
<dbReference type="SFLD" id="SFLDG01065">
    <property type="entry name" value="anaerobic_coproporphyrinogen-I"/>
    <property type="match status" value="1"/>
</dbReference>
<dbReference type="InterPro" id="IPR034505">
    <property type="entry name" value="Coproporphyrinogen-III_oxidase"/>
</dbReference>
<dbReference type="GO" id="GO:0051539">
    <property type="term" value="F:4 iron, 4 sulfur cluster binding"/>
    <property type="evidence" value="ECO:0007669"/>
    <property type="project" value="UniProtKB-UniRule"/>
</dbReference>
<evidence type="ECO:0000259" key="11">
    <source>
        <dbReference type="PROSITE" id="PS51918"/>
    </source>
</evidence>
<comment type="cofactor">
    <cofactor evidence="1">
        <name>[4Fe-4S] cluster</name>
        <dbReference type="ChEBI" id="CHEBI:49883"/>
    </cofactor>
</comment>
<keyword evidence="9 10" id="KW-0143">Chaperone</keyword>
<comment type="subcellular location">
    <subcellularLocation>
        <location evidence="10">Cytoplasm</location>
    </subcellularLocation>
</comment>
<dbReference type="InterPro" id="IPR006638">
    <property type="entry name" value="Elp3/MiaA/NifB-like_rSAM"/>
</dbReference>
<evidence type="ECO:0000256" key="9">
    <source>
        <dbReference type="ARBA" id="ARBA00023186"/>
    </source>
</evidence>
<keyword evidence="6 10" id="KW-0479">Metal-binding</keyword>
<dbReference type="Pfam" id="PF06969">
    <property type="entry name" value="HemN_C"/>
    <property type="match status" value="1"/>
</dbReference>
<name>A0A8J7QGV5_9BACT</name>
<evidence type="ECO:0000313" key="12">
    <source>
        <dbReference type="EMBL" id="MBO1318355.1"/>
    </source>
</evidence>
<protein>
    <recommendedName>
        <fullName evidence="3 10">Heme chaperone HemW</fullName>
    </recommendedName>
</protein>
<dbReference type="NCBIfam" id="TIGR00539">
    <property type="entry name" value="hemN_rel"/>
    <property type="match status" value="1"/>
</dbReference>
<dbReference type="SFLD" id="SFLDF00288">
    <property type="entry name" value="HemN-like__clustered_with_nucl"/>
    <property type="match status" value="1"/>
</dbReference>
<dbReference type="Gene3D" id="3.20.20.70">
    <property type="entry name" value="Aldolase class I"/>
    <property type="match status" value="1"/>
</dbReference>
<dbReference type="InterPro" id="IPR004559">
    <property type="entry name" value="HemW-like"/>
</dbReference>
<evidence type="ECO:0000256" key="2">
    <source>
        <dbReference type="ARBA" id="ARBA00006100"/>
    </source>
</evidence>